<keyword evidence="3" id="KW-1185">Reference proteome</keyword>
<protein>
    <recommendedName>
        <fullName evidence="1">Antitoxin Xre/MbcA/ParS-like toxin-binding domain-containing protein</fullName>
    </recommendedName>
</protein>
<organism evidence="2 3">
    <name type="scientific">Roseovarius nanhaiticus</name>
    <dbReference type="NCBI Taxonomy" id="573024"/>
    <lineage>
        <taxon>Bacteria</taxon>
        <taxon>Pseudomonadati</taxon>
        <taxon>Pseudomonadota</taxon>
        <taxon>Alphaproteobacteria</taxon>
        <taxon>Rhodobacterales</taxon>
        <taxon>Roseobacteraceae</taxon>
        <taxon>Roseovarius</taxon>
    </lineage>
</organism>
<dbReference type="AlphaFoldDB" id="A0A1N7EV68"/>
<accession>A0A1N7EV68</accession>
<name>A0A1N7EV68_9RHOB</name>
<reference evidence="2 3" key="1">
    <citation type="submission" date="2017-01" db="EMBL/GenBank/DDBJ databases">
        <authorList>
            <person name="Mah S.A."/>
            <person name="Swanson W.J."/>
            <person name="Moy G.W."/>
            <person name="Vacquier V.D."/>
        </authorList>
    </citation>
    <scope>NUCLEOTIDE SEQUENCE [LARGE SCALE GENOMIC DNA]</scope>
    <source>
        <strain evidence="2 3">DSM 29590</strain>
    </source>
</reference>
<evidence type="ECO:0000313" key="2">
    <source>
        <dbReference type="EMBL" id="SIR91949.1"/>
    </source>
</evidence>
<dbReference type="InterPro" id="IPR024467">
    <property type="entry name" value="Xre/MbcA/ParS-like_toxin-bd"/>
</dbReference>
<dbReference type="Proteomes" id="UP000186019">
    <property type="component" value="Unassembled WGS sequence"/>
</dbReference>
<sequence length="68" mass="7630">MQNELEYVALIKLIEHTYHNDAEAISRFLERPHVLLNGRSPRDVMDSGSTGANEVRILLERANAGIAI</sequence>
<evidence type="ECO:0000259" key="1">
    <source>
        <dbReference type="Pfam" id="PF09722"/>
    </source>
</evidence>
<evidence type="ECO:0000313" key="3">
    <source>
        <dbReference type="Proteomes" id="UP000186019"/>
    </source>
</evidence>
<feature type="domain" description="Antitoxin Xre/MbcA/ParS-like toxin-binding" evidence="1">
    <location>
        <begin position="20"/>
        <end position="65"/>
    </location>
</feature>
<proteinExistence type="predicted"/>
<dbReference type="EMBL" id="FTNV01000001">
    <property type="protein sequence ID" value="SIR91949.1"/>
    <property type="molecule type" value="Genomic_DNA"/>
</dbReference>
<gene>
    <name evidence="2" type="ORF">SAMN05421666_0544</name>
</gene>
<dbReference type="Pfam" id="PF09722">
    <property type="entry name" value="Xre_MbcA_ParS_C"/>
    <property type="match status" value="1"/>
</dbReference>